<keyword evidence="3" id="KW-1185">Reference proteome</keyword>
<reference evidence="2 3" key="1">
    <citation type="submission" date="2019-03" db="EMBL/GenBank/DDBJ databases">
        <title>First draft genome of Liparis tanakae, snailfish: a comprehensive survey of snailfish specific genes.</title>
        <authorList>
            <person name="Kim W."/>
            <person name="Song I."/>
            <person name="Jeong J.-H."/>
            <person name="Kim D."/>
            <person name="Kim S."/>
            <person name="Ryu S."/>
            <person name="Song J.Y."/>
            <person name="Lee S.K."/>
        </authorList>
    </citation>
    <scope>NUCLEOTIDE SEQUENCE [LARGE SCALE GENOMIC DNA]</scope>
    <source>
        <tissue evidence="2">Muscle</tissue>
    </source>
</reference>
<feature type="region of interest" description="Disordered" evidence="1">
    <location>
        <begin position="74"/>
        <end position="103"/>
    </location>
</feature>
<dbReference type="Proteomes" id="UP000314294">
    <property type="component" value="Unassembled WGS sequence"/>
</dbReference>
<evidence type="ECO:0000313" key="2">
    <source>
        <dbReference type="EMBL" id="TNN78011.1"/>
    </source>
</evidence>
<feature type="compositionally biased region" description="Basic and acidic residues" evidence="1">
    <location>
        <begin position="74"/>
        <end position="88"/>
    </location>
</feature>
<dbReference type="OrthoDB" id="9940835at2759"/>
<evidence type="ECO:0000256" key="1">
    <source>
        <dbReference type="SAM" id="MobiDB-lite"/>
    </source>
</evidence>
<evidence type="ECO:0000313" key="3">
    <source>
        <dbReference type="Proteomes" id="UP000314294"/>
    </source>
</evidence>
<protein>
    <submittedName>
        <fullName evidence="2">Uncharacterized protein</fullName>
    </submittedName>
</protein>
<dbReference type="EMBL" id="SRLO01000077">
    <property type="protein sequence ID" value="TNN78011.1"/>
    <property type="molecule type" value="Genomic_DNA"/>
</dbReference>
<sequence length="127" mass="14174">MDDIDEFNPFVPKLEKSVSGSSPSRDRLLLTVMMLFLAIPCDSSVISEVKEAHRGYGAATETLSNTALLAPHRWLTEESERSGEEGWRRKNSPSHNRPRADNEMLSTGRCWWSAPLSDLIALPSDAM</sequence>
<organism evidence="2 3">
    <name type="scientific">Liparis tanakae</name>
    <name type="common">Tanaka's snailfish</name>
    <dbReference type="NCBI Taxonomy" id="230148"/>
    <lineage>
        <taxon>Eukaryota</taxon>
        <taxon>Metazoa</taxon>
        <taxon>Chordata</taxon>
        <taxon>Craniata</taxon>
        <taxon>Vertebrata</taxon>
        <taxon>Euteleostomi</taxon>
        <taxon>Actinopterygii</taxon>
        <taxon>Neopterygii</taxon>
        <taxon>Teleostei</taxon>
        <taxon>Neoteleostei</taxon>
        <taxon>Acanthomorphata</taxon>
        <taxon>Eupercaria</taxon>
        <taxon>Perciformes</taxon>
        <taxon>Cottioidei</taxon>
        <taxon>Cottales</taxon>
        <taxon>Liparidae</taxon>
        <taxon>Liparis</taxon>
    </lineage>
</organism>
<comment type="caution">
    <text evidence="2">The sequence shown here is derived from an EMBL/GenBank/DDBJ whole genome shotgun (WGS) entry which is preliminary data.</text>
</comment>
<accession>A0A4Z2IJS4</accession>
<dbReference type="AlphaFoldDB" id="A0A4Z2IJS4"/>
<gene>
    <name evidence="2" type="ORF">EYF80_011765</name>
</gene>
<proteinExistence type="predicted"/>
<name>A0A4Z2IJS4_9TELE</name>